<dbReference type="InterPro" id="IPR026961">
    <property type="entry name" value="PGG_dom"/>
</dbReference>
<organism evidence="3 4">
    <name type="scientific">Tagetes erecta</name>
    <name type="common">African marigold</name>
    <dbReference type="NCBI Taxonomy" id="13708"/>
    <lineage>
        <taxon>Eukaryota</taxon>
        <taxon>Viridiplantae</taxon>
        <taxon>Streptophyta</taxon>
        <taxon>Embryophyta</taxon>
        <taxon>Tracheophyta</taxon>
        <taxon>Spermatophyta</taxon>
        <taxon>Magnoliopsida</taxon>
        <taxon>eudicotyledons</taxon>
        <taxon>Gunneridae</taxon>
        <taxon>Pentapetalae</taxon>
        <taxon>asterids</taxon>
        <taxon>campanulids</taxon>
        <taxon>Asterales</taxon>
        <taxon>Asteraceae</taxon>
        <taxon>Asteroideae</taxon>
        <taxon>Heliantheae alliance</taxon>
        <taxon>Tageteae</taxon>
        <taxon>Tagetes</taxon>
    </lineage>
</organism>
<dbReference type="Pfam" id="PF13962">
    <property type="entry name" value="PGG"/>
    <property type="match status" value="1"/>
</dbReference>
<dbReference type="InterPro" id="IPR036770">
    <property type="entry name" value="Ankyrin_rpt-contain_sf"/>
</dbReference>
<proteinExistence type="predicted"/>
<feature type="transmembrane region" description="Helical" evidence="1">
    <location>
        <begin position="462"/>
        <end position="492"/>
    </location>
</feature>
<name>A0AAD8NJQ4_TARER</name>
<dbReference type="Gene3D" id="1.25.40.20">
    <property type="entry name" value="Ankyrin repeat-containing domain"/>
    <property type="match status" value="1"/>
</dbReference>
<evidence type="ECO:0000256" key="1">
    <source>
        <dbReference type="SAM" id="Phobius"/>
    </source>
</evidence>
<evidence type="ECO:0000313" key="3">
    <source>
        <dbReference type="EMBL" id="KAK1410508.1"/>
    </source>
</evidence>
<sequence>MPICAFISFKRAPKENNNALLLLKFIWGDILKKPKREIDSILRGPPDSYSNTKIVSGWAVKAMQLQRVIYEHVEKMKVETNNIIKAQPADYVHLKLHKLITQSLVNMHVETHNIINDPSSSSMQGNQPLSHREHLALELRKLIFRHITFMDDEILKIMKNSQTEVQLATQLETSIFEHIYKLERDTQDKCKMYANETYPSRVLFIAAKMGNTIFLAELIRQYPDLIWKVNDNNQTIFHTAVEQRQKGVYTLLYEIGSMKHLITPLKDINDNNMLHLVGKIAPQERLQEVSGVALQMQLELLWFMEVKNIIPPSYRDRQNGDGLTPQELFTKEHKELLKVSEKWVKQTASQCMVVATLIATIVFAATFTVPGGYDQDNGIPIFHSKATYSVFVVANAISLISSSASILMLLSLFLTSRYAENDFLVSLPRKLLLGLTTLFLSISTMMVAFGVSFFILYRKGLLWMPILICVFILFPALLYIWLQYGLFVDVFISTFRYRSLFKPKNHVLYYENPKV</sequence>
<dbReference type="Proteomes" id="UP001229421">
    <property type="component" value="Unassembled WGS sequence"/>
</dbReference>
<keyword evidence="1" id="KW-1133">Transmembrane helix</keyword>
<protein>
    <recommendedName>
        <fullName evidence="2">PGG domain-containing protein</fullName>
    </recommendedName>
</protein>
<feature type="transmembrane region" description="Helical" evidence="1">
    <location>
        <begin position="389"/>
        <end position="410"/>
    </location>
</feature>
<keyword evidence="1" id="KW-0472">Membrane</keyword>
<dbReference type="EMBL" id="JAUHHV010000010">
    <property type="protein sequence ID" value="KAK1410508.1"/>
    <property type="molecule type" value="Genomic_DNA"/>
</dbReference>
<feature type="domain" description="PGG" evidence="2">
    <location>
        <begin position="341"/>
        <end position="454"/>
    </location>
</feature>
<feature type="transmembrane region" description="Helical" evidence="1">
    <location>
        <begin position="351"/>
        <end position="369"/>
    </location>
</feature>
<reference evidence="3" key="1">
    <citation type="journal article" date="2023" name="bioRxiv">
        <title>Improved chromosome-level genome assembly for marigold (Tagetes erecta).</title>
        <authorList>
            <person name="Jiang F."/>
            <person name="Yuan L."/>
            <person name="Wang S."/>
            <person name="Wang H."/>
            <person name="Xu D."/>
            <person name="Wang A."/>
            <person name="Fan W."/>
        </authorList>
    </citation>
    <scope>NUCLEOTIDE SEQUENCE</scope>
    <source>
        <strain evidence="3">WSJ</strain>
        <tissue evidence="3">Leaf</tissue>
    </source>
</reference>
<evidence type="ECO:0000259" key="2">
    <source>
        <dbReference type="Pfam" id="PF13962"/>
    </source>
</evidence>
<dbReference type="PANTHER" id="PTHR24177">
    <property type="entry name" value="CASKIN"/>
    <property type="match status" value="1"/>
</dbReference>
<dbReference type="PANTHER" id="PTHR24177:SF472">
    <property type="entry name" value="PGG DOMAIN-CONTAINING PROTEIN"/>
    <property type="match status" value="1"/>
</dbReference>
<comment type="caution">
    <text evidence="3">The sequence shown here is derived from an EMBL/GenBank/DDBJ whole genome shotgun (WGS) entry which is preliminary data.</text>
</comment>
<gene>
    <name evidence="3" type="ORF">QVD17_37045</name>
</gene>
<keyword evidence="4" id="KW-1185">Reference proteome</keyword>
<keyword evidence="1" id="KW-0812">Transmembrane</keyword>
<evidence type="ECO:0000313" key="4">
    <source>
        <dbReference type="Proteomes" id="UP001229421"/>
    </source>
</evidence>
<dbReference type="GO" id="GO:0016020">
    <property type="term" value="C:membrane"/>
    <property type="evidence" value="ECO:0007669"/>
    <property type="project" value="TreeGrafter"/>
</dbReference>
<accession>A0AAD8NJQ4</accession>
<feature type="transmembrane region" description="Helical" evidence="1">
    <location>
        <begin position="431"/>
        <end position="456"/>
    </location>
</feature>
<dbReference type="AlphaFoldDB" id="A0AAD8NJQ4"/>